<dbReference type="AlphaFoldDB" id="A0A1H3MLF7"/>
<keyword evidence="6" id="KW-1185">Reference proteome</keyword>
<sequence>MNTNPDVGLHTLCYRIDLDQIGDLVVYPLTDEFLVAWEHLKQVVRARIGRDEVQPSYSALATALSAASNQPVRLFPRWDLSKRDTDRGVIALLITTGEFDPWILKTTVETFEHQSTGDQDANALAPLITSIEPKARPLTEFIDIDDATDSVAAPGWIYDAARWNLASRIAETPVCIDDHLPIRFRLDTDANLVAWEHPLSRASKNNTGHAMVQISTRIITVPGAKHLYLRLDGHVSRQPYSWNFVRNTWLDRGDPNLPITKLPVLPPYPKKGRLNPEFRGFTAEVIESCGLDPITLPPELPVLPGQVRPIGKPRKHFIGKGPGVRFLYQLGKHATKILGTPPLRYQPTAIRVQEQIAGPIPPEKLDAAIAASQAHELRIVCLYATPAVRRRMSDALAPYAASGKHLLVGASDENPVPLTERLTVVFHQNPDLLDHGTQDRTANGIAWLEPKPDTAIAVLAETDWDPDNPPENDAKHPLRRTLGEHGVVAQFINSNWTPPKPRTRTRNGVTRVVTPRDEPAIAAVRDLFRHVGVIDNRLALATVGQHLKGALDRDTILIGVHIRQHTPRRRGKAKPAKRLVIRLVAIHATANADTSWYTETYSDADGTWVPYRVGTAAYHATDVGTTAVGRARKHYQDIRDYVDQALAAFSRSRPLVVFVDAESCRGIWPGLNNDSFGHGPLPGSGLGYQDLAVIRCATGARVPRPTHRSHGAQPKDKHQPALPGSTLYEHEEGGVRSWLLAQKSRVFRSQEIGARAGALYTRWTIPENRIKYMGKDWHGLTAIEIAVARAGQWDAQQLAALTARLCHQAASWDDRTQQPTPLHLAERPDLDHPQRDEQPNDNDAPE</sequence>
<feature type="domain" description="Prokaryotic pPIWI-RE MID" evidence="4">
    <location>
        <begin position="427"/>
        <end position="536"/>
    </location>
</feature>
<dbReference type="InterPro" id="IPR024996">
    <property type="entry name" value="RNaseH_pPIWI_RE"/>
</dbReference>
<feature type="compositionally biased region" description="Basic and acidic residues" evidence="1">
    <location>
        <begin position="824"/>
        <end position="838"/>
    </location>
</feature>
<evidence type="ECO:0008006" key="7">
    <source>
        <dbReference type="Google" id="ProtNLM"/>
    </source>
</evidence>
<dbReference type="Pfam" id="PF18157">
    <property type="entry name" value="MID_pPIWI_RE"/>
    <property type="match status" value="1"/>
</dbReference>
<dbReference type="RefSeq" id="WP_093271788.1">
    <property type="nucleotide sequence ID" value="NZ_FNOK01000034.1"/>
</dbReference>
<feature type="region of interest" description="Disordered" evidence="1">
    <location>
        <begin position="812"/>
        <end position="846"/>
    </location>
</feature>
<name>A0A1H3MLF7_9PSEU</name>
<dbReference type="InterPro" id="IPR025085">
    <property type="entry name" value="pPIWI_RE_X"/>
</dbReference>
<protein>
    <recommendedName>
        <fullName evidence="7">DUF3893 domain-containing protein</fullName>
    </recommendedName>
</protein>
<organism evidence="5 6">
    <name type="scientific">Saccharopolyspora shandongensis</name>
    <dbReference type="NCBI Taxonomy" id="418495"/>
    <lineage>
        <taxon>Bacteria</taxon>
        <taxon>Bacillati</taxon>
        <taxon>Actinomycetota</taxon>
        <taxon>Actinomycetes</taxon>
        <taxon>Pseudonocardiales</taxon>
        <taxon>Pseudonocardiaceae</taxon>
        <taxon>Saccharopolyspora</taxon>
    </lineage>
</organism>
<evidence type="ECO:0000259" key="3">
    <source>
        <dbReference type="Pfam" id="PF13111"/>
    </source>
</evidence>
<dbReference type="Pfam" id="PF13032">
    <property type="entry name" value="RNaseH_pPIWI_RE"/>
    <property type="match status" value="1"/>
</dbReference>
<feature type="domain" description="pPIWI-RE RNaseH" evidence="2">
    <location>
        <begin position="557"/>
        <end position="834"/>
    </location>
</feature>
<dbReference type="OrthoDB" id="4561883at2"/>
<dbReference type="STRING" id="418495.SAMN05216215_1034104"/>
<evidence type="ECO:0000313" key="5">
    <source>
        <dbReference type="EMBL" id="SDY77370.1"/>
    </source>
</evidence>
<feature type="region of interest" description="Disordered" evidence="1">
    <location>
        <begin position="702"/>
        <end position="727"/>
    </location>
</feature>
<evidence type="ECO:0000256" key="1">
    <source>
        <dbReference type="SAM" id="MobiDB-lite"/>
    </source>
</evidence>
<dbReference type="Proteomes" id="UP000199529">
    <property type="component" value="Unassembled WGS sequence"/>
</dbReference>
<feature type="domain" description="pPIWI-RE module N-terminal" evidence="3">
    <location>
        <begin position="15"/>
        <end position="362"/>
    </location>
</feature>
<evidence type="ECO:0000259" key="2">
    <source>
        <dbReference type="Pfam" id="PF13032"/>
    </source>
</evidence>
<gene>
    <name evidence="5" type="ORF">SAMN05216215_1034104</name>
</gene>
<accession>A0A1H3MLF7</accession>
<proteinExistence type="predicted"/>
<reference evidence="6" key="1">
    <citation type="submission" date="2016-10" db="EMBL/GenBank/DDBJ databases">
        <authorList>
            <person name="Varghese N."/>
            <person name="Submissions S."/>
        </authorList>
    </citation>
    <scope>NUCLEOTIDE SEQUENCE [LARGE SCALE GENOMIC DNA]</scope>
    <source>
        <strain evidence="6">CGMCC 4.3530</strain>
    </source>
</reference>
<dbReference type="InterPro" id="IPR040496">
    <property type="entry name" value="MID_pPIWI_RE"/>
</dbReference>
<dbReference type="Pfam" id="PF13111">
    <property type="entry name" value="pPIWI_RE_X"/>
    <property type="match status" value="1"/>
</dbReference>
<dbReference type="EMBL" id="FNOK01000034">
    <property type="protein sequence ID" value="SDY77370.1"/>
    <property type="molecule type" value="Genomic_DNA"/>
</dbReference>
<evidence type="ECO:0000259" key="4">
    <source>
        <dbReference type="Pfam" id="PF18157"/>
    </source>
</evidence>
<evidence type="ECO:0000313" key="6">
    <source>
        <dbReference type="Proteomes" id="UP000199529"/>
    </source>
</evidence>